<feature type="domain" description="DUF7041" evidence="2">
    <location>
        <begin position="62"/>
        <end position="144"/>
    </location>
</feature>
<dbReference type="EMBL" id="GEGO01002739">
    <property type="protein sequence ID" value="JAR92665.1"/>
    <property type="molecule type" value="Transcribed_RNA"/>
</dbReference>
<accession>A0A147BQI1</accession>
<evidence type="ECO:0000256" key="1">
    <source>
        <dbReference type="SAM" id="MobiDB-lite"/>
    </source>
</evidence>
<protein>
    <submittedName>
        <fullName evidence="3">Putative tick transposon</fullName>
    </submittedName>
</protein>
<reference evidence="3" key="1">
    <citation type="journal article" date="2018" name="PLoS Negl. Trop. Dis.">
        <title>Sialome diversity of ticks revealed by RNAseq of single tick salivary glands.</title>
        <authorList>
            <person name="Perner J."/>
            <person name="Kropackova S."/>
            <person name="Kopacek P."/>
            <person name="Ribeiro J.M."/>
        </authorList>
    </citation>
    <scope>NUCLEOTIDE SEQUENCE</scope>
    <source>
        <strain evidence="3">Siblings of single egg batch collected in Ceske Budejovice</strain>
        <tissue evidence="3">Salivary glands</tissue>
    </source>
</reference>
<dbReference type="AlphaFoldDB" id="A0A147BQI1"/>
<dbReference type="InterPro" id="IPR055469">
    <property type="entry name" value="DUF7041"/>
</dbReference>
<name>A0A147BQI1_IXORI</name>
<sequence length="326" mass="36442">MCWWRVTLARLGHRTERTPTGWSLFFLIPTSGDPDVPATSSMTDSQTPASTPAPVAAVAVRLPPYWDRNPRVWFLQAESQFHLTHTTSQQRMYHHVVSALSPTAADEVYDVLSNPSTTNPYDQLKAALLQRTEASERTRWLQLLSAEELGDRRPSQLLRRMTQVLGERASTIDDALLRELFLQRLPPNVQMVLAAAAPLNLTGLAGLADAVMEVTTPSTSNIAATTIPPASDAPSTAQNVQIPNASQEYVDQLCQRLEQVVLAATSRRDSARSPSRRRHSTSRRPENDRTGRDHSSGLCYYHRRFGPDARRCQRPCAWPENRPADR</sequence>
<evidence type="ECO:0000313" key="3">
    <source>
        <dbReference type="EMBL" id="JAR92665.1"/>
    </source>
</evidence>
<evidence type="ECO:0000259" key="2">
    <source>
        <dbReference type="Pfam" id="PF23055"/>
    </source>
</evidence>
<dbReference type="PANTHER" id="PTHR33327:SF3">
    <property type="entry name" value="RNA-DIRECTED DNA POLYMERASE"/>
    <property type="match status" value="1"/>
</dbReference>
<organism evidence="3">
    <name type="scientific">Ixodes ricinus</name>
    <name type="common">Common tick</name>
    <name type="synonym">Acarus ricinus</name>
    <dbReference type="NCBI Taxonomy" id="34613"/>
    <lineage>
        <taxon>Eukaryota</taxon>
        <taxon>Metazoa</taxon>
        <taxon>Ecdysozoa</taxon>
        <taxon>Arthropoda</taxon>
        <taxon>Chelicerata</taxon>
        <taxon>Arachnida</taxon>
        <taxon>Acari</taxon>
        <taxon>Parasitiformes</taxon>
        <taxon>Ixodida</taxon>
        <taxon>Ixodoidea</taxon>
        <taxon>Ixodidae</taxon>
        <taxon>Ixodinae</taxon>
        <taxon>Ixodes</taxon>
    </lineage>
</organism>
<feature type="region of interest" description="Disordered" evidence="1">
    <location>
        <begin position="264"/>
        <end position="299"/>
    </location>
</feature>
<dbReference type="PANTHER" id="PTHR33327">
    <property type="entry name" value="ENDONUCLEASE"/>
    <property type="match status" value="1"/>
</dbReference>
<feature type="compositionally biased region" description="Basic and acidic residues" evidence="1">
    <location>
        <begin position="283"/>
        <end position="295"/>
    </location>
</feature>
<proteinExistence type="predicted"/>
<dbReference type="Pfam" id="PF23055">
    <property type="entry name" value="DUF7041"/>
    <property type="match status" value="1"/>
</dbReference>